<keyword evidence="5" id="KW-1185">Reference proteome</keyword>
<sequence>MDEQLKALLEGINALKNIIGNVEKRQEELRNILEKKIEQVEERYERLAGNFSLISQRVEDFEKKLLDSGNAANERKFVPAAQVSLPASPVSVKLYTYDGKPTGRCTRFNLTLTDTELLNLNSLYNALDLRFGQKFSKDYVSLQMKTRRQKPEESLQEYAFEMQRLTTLAFSDFSANVREMISLEYFVDGLKDEEIQMAVRMAVFKDFKYALLYSLKIEAATQASCIDRHSIREARVMTDEPCESRCIKEIEKMKEEMQALISQRQNRRRGSITCWGCGESGHLRSNCPRNKKEDHSTKCWGCWWSRIHKK</sequence>
<dbReference type="AlphaFoldDB" id="A0A8X6V727"/>
<dbReference type="EMBL" id="BMAU01021272">
    <property type="protein sequence ID" value="GFY07282.1"/>
    <property type="molecule type" value="Genomic_DNA"/>
</dbReference>
<name>A0A8X6V727_TRICX</name>
<keyword evidence="2" id="KW-0175">Coiled coil</keyword>
<keyword evidence="1" id="KW-0863">Zinc-finger</keyword>
<evidence type="ECO:0000313" key="5">
    <source>
        <dbReference type="Proteomes" id="UP000887159"/>
    </source>
</evidence>
<reference evidence="4" key="1">
    <citation type="submission" date="2020-08" db="EMBL/GenBank/DDBJ databases">
        <title>Multicomponent nature underlies the extraordinary mechanical properties of spider dragline silk.</title>
        <authorList>
            <person name="Kono N."/>
            <person name="Nakamura H."/>
            <person name="Mori M."/>
            <person name="Yoshida Y."/>
            <person name="Ohtoshi R."/>
            <person name="Malay A.D."/>
            <person name="Moran D.A.P."/>
            <person name="Tomita M."/>
            <person name="Numata K."/>
            <person name="Arakawa K."/>
        </authorList>
    </citation>
    <scope>NUCLEOTIDE SEQUENCE</scope>
</reference>
<keyword evidence="1" id="KW-0479">Metal-binding</keyword>
<dbReference type="GO" id="GO:0008270">
    <property type="term" value="F:zinc ion binding"/>
    <property type="evidence" value="ECO:0007669"/>
    <property type="project" value="UniProtKB-KW"/>
</dbReference>
<evidence type="ECO:0000256" key="2">
    <source>
        <dbReference type="SAM" id="Coils"/>
    </source>
</evidence>
<accession>A0A8X6V727</accession>
<evidence type="ECO:0000256" key="1">
    <source>
        <dbReference type="PROSITE-ProRule" id="PRU00047"/>
    </source>
</evidence>
<dbReference type="InterPro" id="IPR036875">
    <property type="entry name" value="Znf_CCHC_sf"/>
</dbReference>
<feature type="domain" description="CCHC-type" evidence="3">
    <location>
        <begin position="274"/>
        <end position="289"/>
    </location>
</feature>
<keyword evidence="1" id="KW-0862">Zinc</keyword>
<feature type="coiled-coil region" evidence="2">
    <location>
        <begin position="12"/>
        <end position="50"/>
    </location>
</feature>
<dbReference type="SUPFAM" id="SSF57756">
    <property type="entry name" value="Retrovirus zinc finger-like domains"/>
    <property type="match status" value="1"/>
</dbReference>
<protein>
    <recommendedName>
        <fullName evidence="3">CCHC-type domain-containing protein</fullName>
    </recommendedName>
</protein>
<evidence type="ECO:0000259" key="3">
    <source>
        <dbReference type="PROSITE" id="PS50158"/>
    </source>
</evidence>
<dbReference type="InterPro" id="IPR001878">
    <property type="entry name" value="Znf_CCHC"/>
</dbReference>
<evidence type="ECO:0000313" key="4">
    <source>
        <dbReference type="EMBL" id="GFY07282.1"/>
    </source>
</evidence>
<dbReference type="PANTHER" id="PTHR45823">
    <property type="entry name" value="T-SNARE COILED-COIL HOMOLOGY DOMAIN-CONTAINING PROTEIN"/>
    <property type="match status" value="1"/>
</dbReference>
<dbReference type="GO" id="GO:0003676">
    <property type="term" value="F:nucleic acid binding"/>
    <property type="evidence" value="ECO:0007669"/>
    <property type="project" value="InterPro"/>
</dbReference>
<comment type="caution">
    <text evidence="4">The sequence shown here is derived from an EMBL/GenBank/DDBJ whole genome shotgun (WGS) entry which is preliminary data.</text>
</comment>
<gene>
    <name evidence="4" type="primary">NCL1_12878</name>
    <name evidence="4" type="ORF">TNCV_5084691</name>
</gene>
<dbReference type="PANTHER" id="PTHR45823:SF1">
    <property type="entry name" value="T-SNARE COILED-COIL HOMOLOGY DOMAIN-CONTAINING PROTEIN"/>
    <property type="match status" value="1"/>
</dbReference>
<dbReference type="Gene3D" id="4.10.60.10">
    <property type="entry name" value="Zinc finger, CCHC-type"/>
    <property type="match status" value="1"/>
</dbReference>
<dbReference type="PROSITE" id="PS50158">
    <property type="entry name" value="ZF_CCHC"/>
    <property type="match status" value="1"/>
</dbReference>
<proteinExistence type="predicted"/>
<dbReference type="SMART" id="SM00343">
    <property type="entry name" value="ZnF_C2HC"/>
    <property type="match status" value="1"/>
</dbReference>
<dbReference type="Proteomes" id="UP000887159">
    <property type="component" value="Unassembled WGS sequence"/>
</dbReference>
<organism evidence="4 5">
    <name type="scientific">Trichonephila clavipes</name>
    <name type="common">Golden silk orbweaver</name>
    <name type="synonym">Nephila clavipes</name>
    <dbReference type="NCBI Taxonomy" id="2585209"/>
    <lineage>
        <taxon>Eukaryota</taxon>
        <taxon>Metazoa</taxon>
        <taxon>Ecdysozoa</taxon>
        <taxon>Arthropoda</taxon>
        <taxon>Chelicerata</taxon>
        <taxon>Arachnida</taxon>
        <taxon>Araneae</taxon>
        <taxon>Araneomorphae</taxon>
        <taxon>Entelegynae</taxon>
        <taxon>Araneoidea</taxon>
        <taxon>Nephilidae</taxon>
        <taxon>Trichonephila</taxon>
    </lineage>
</organism>